<dbReference type="AlphaFoldDB" id="A0ABD0MTV2"/>
<keyword evidence="2" id="KW-1185">Reference proteome</keyword>
<name>A0ABD0MTV2_CIRMR</name>
<sequence length="108" mass="12265">PGSVVRVETSQGWKPAVVTEQRLEPRSYNTVTDFGQMYRRNRRHLHTSKDKDLTGVVEEVDGEDTDGSVQKDNVQDQTVVAENTEQGNRTRSGRLVKKPVRFSDFEMG</sequence>
<proteinExistence type="predicted"/>
<dbReference type="Proteomes" id="UP001529510">
    <property type="component" value="Unassembled WGS sequence"/>
</dbReference>
<evidence type="ECO:0000313" key="2">
    <source>
        <dbReference type="Proteomes" id="UP001529510"/>
    </source>
</evidence>
<organism evidence="1 2">
    <name type="scientific">Cirrhinus mrigala</name>
    <name type="common">Mrigala</name>
    <dbReference type="NCBI Taxonomy" id="683832"/>
    <lineage>
        <taxon>Eukaryota</taxon>
        <taxon>Metazoa</taxon>
        <taxon>Chordata</taxon>
        <taxon>Craniata</taxon>
        <taxon>Vertebrata</taxon>
        <taxon>Euteleostomi</taxon>
        <taxon>Actinopterygii</taxon>
        <taxon>Neopterygii</taxon>
        <taxon>Teleostei</taxon>
        <taxon>Ostariophysi</taxon>
        <taxon>Cypriniformes</taxon>
        <taxon>Cyprinidae</taxon>
        <taxon>Labeoninae</taxon>
        <taxon>Labeonini</taxon>
        <taxon>Cirrhinus</taxon>
    </lineage>
</organism>
<feature type="non-terminal residue" evidence="1">
    <location>
        <position position="1"/>
    </location>
</feature>
<comment type="caution">
    <text evidence="1">The sequence shown here is derived from an EMBL/GenBank/DDBJ whole genome shotgun (WGS) entry which is preliminary data.</text>
</comment>
<accession>A0ABD0MTV2</accession>
<protein>
    <submittedName>
        <fullName evidence="1">Uncharacterized protein</fullName>
    </submittedName>
</protein>
<gene>
    <name evidence="1" type="ORF">M9458_051275</name>
</gene>
<evidence type="ECO:0000313" key="1">
    <source>
        <dbReference type="EMBL" id="KAL0153437.1"/>
    </source>
</evidence>
<reference evidence="1 2" key="1">
    <citation type="submission" date="2024-05" db="EMBL/GenBank/DDBJ databases">
        <title>Genome sequencing and assembly of Indian major carp, Cirrhinus mrigala (Hamilton, 1822).</title>
        <authorList>
            <person name="Mohindra V."/>
            <person name="Chowdhury L.M."/>
            <person name="Lal K."/>
            <person name="Jena J.K."/>
        </authorList>
    </citation>
    <scope>NUCLEOTIDE SEQUENCE [LARGE SCALE GENOMIC DNA]</scope>
    <source>
        <strain evidence="1">CM1030</strain>
        <tissue evidence="1">Blood</tissue>
    </source>
</reference>
<dbReference type="EMBL" id="JAMKFB020000112">
    <property type="protein sequence ID" value="KAL0153437.1"/>
    <property type="molecule type" value="Genomic_DNA"/>
</dbReference>